<dbReference type="AlphaFoldDB" id="A0A4U0SNN5"/>
<dbReference type="RefSeq" id="WP_136725231.1">
    <property type="nucleotide sequence ID" value="NZ_SUMC01000018.1"/>
</dbReference>
<keyword evidence="5" id="KW-1185">Reference proteome</keyword>
<dbReference type="Gene3D" id="3.40.630.30">
    <property type="match status" value="1"/>
</dbReference>
<evidence type="ECO:0000313" key="5">
    <source>
        <dbReference type="Proteomes" id="UP000305778"/>
    </source>
</evidence>
<dbReference type="PANTHER" id="PTHR43877:SF1">
    <property type="entry name" value="ACETYLTRANSFERASE"/>
    <property type="match status" value="1"/>
</dbReference>
<feature type="domain" description="N-acetyltransferase" evidence="3">
    <location>
        <begin position="1"/>
        <end position="146"/>
    </location>
</feature>
<protein>
    <submittedName>
        <fullName evidence="4">GNAT family N-acetyltransferase</fullName>
    </submittedName>
</protein>
<evidence type="ECO:0000256" key="1">
    <source>
        <dbReference type="ARBA" id="ARBA00022679"/>
    </source>
</evidence>
<evidence type="ECO:0000259" key="3">
    <source>
        <dbReference type="PROSITE" id="PS51186"/>
    </source>
</evidence>
<reference evidence="4 5" key="1">
    <citation type="submission" date="2019-04" db="EMBL/GenBank/DDBJ databases">
        <title>Streptomyces oryziradicis sp. nov., a novel actinomycete isolated from rhizosphere soil of rice (Oryza sativa L.).</title>
        <authorList>
            <person name="Li C."/>
        </authorList>
    </citation>
    <scope>NUCLEOTIDE SEQUENCE [LARGE SCALE GENOMIC DNA]</scope>
    <source>
        <strain evidence="4 5">NEAU-C40</strain>
    </source>
</reference>
<dbReference type="OrthoDB" id="164032at2"/>
<dbReference type="PROSITE" id="PS51186">
    <property type="entry name" value="GNAT"/>
    <property type="match status" value="1"/>
</dbReference>
<dbReference type="PANTHER" id="PTHR43877">
    <property type="entry name" value="AMINOALKYLPHOSPHONATE N-ACETYLTRANSFERASE-RELATED-RELATED"/>
    <property type="match status" value="1"/>
</dbReference>
<keyword evidence="1 4" id="KW-0808">Transferase</keyword>
<evidence type="ECO:0000313" key="4">
    <source>
        <dbReference type="EMBL" id="TKA09897.1"/>
    </source>
</evidence>
<dbReference type="GO" id="GO:0016747">
    <property type="term" value="F:acyltransferase activity, transferring groups other than amino-acyl groups"/>
    <property type="evidence" value="ECO:0007669"/>
    <property type="project" value="InterPro"/>
</dbReference>
<evidence type="ECO:0000256" key="2">
    <source>
        <dbReference type="ARBA" id="ARBA00023315"/>
    </source>
</evidence>
<dbReference type="InterPro" id="IPR016181">
    <property type="entry name" value="Acyl_CoA_acyltransferase"/>
</dbReference>
<gene>
    <name evidence="4" type="ORF">FCI23_19670</name>
</gene>
<dbReference type="Pfam" id="PF00583">
    <property type="entry name" value="Acetyltransf_1"/>
    <property type="match status" value="1"/>
</dbReference>
<keyword evidence="2" id="KW-0012">Acyltransferase</keyword>
<proteinExistence type="predicted"/>
<dbReference type="EMBL" id="SUMC01000018">
    <property type="protein sequence ID" value="TKA09897.1"/>
    <property type="molecule type" value="Genomic_DNA"/>
</dbReference>
<dbReference type="InterPro" id="IPR000182">
    <property type="entry name" value="GNAT_dom"/>
</dbReference>
<organism evidence="4 5">
    <name type="scientific">Actinacidiphila oryziradicis</name>
    <dbReference type="NCBI Taxonomy" id="2571141"/>
    <lineage>
        <taxon>Bacteria</taxon>
        <taxon>Bacillati</taxon>
        <taxon>Actinomycetota</taxon>
        <taxon>Actinomycetes</taxon>
        <taxon>Kitasatosporales</taxon>
        <taxon>Streptomycetaceae</taxon>
        <taxon>Actinacidiphila</taxon>
    </lineage>
</organism>
<name>A0A4U0SNN5_9ACTN</name>
<sequence>MLIRAAALAEAELLTELAMRSKAHWGYDETFMAACRDELTMLPHELEPCRTTVAERSGSILGFVTLEGSPPEGILGMMFVEPDAIGRGVGRRLFEHAVATARELGFERFTIDADPNAEPFYLAMGAVRIGTAPSGAIPGRMLPRLAVTIPDQAARRAS</sequence>
<accession>A0A4U0SNN5</accession>
<dbReference type="Proteomes" id="UP000305778">
    <property type="component" value="Unassembled WGS sequence"/>
</dbReference>
<dbReference type="SUPFAM" id="SSF55729">
    <property type="entry name" value="Acyl-CoA N-acyltransferases (Nat)"/>
    <property type="match status" value="1"/>
</dbReference>
<comment type="caution">
    <text evidence="4">The sequence shown here is derived from an EMBL/GenBank/DDBJ whole genome shotgun (WGS) entry which is preliminary data.</text>
</comment>
<dbReference type="InterPro" id="IPR050832">
    <property type="entry name" value="Bact_Acetyltransf"/>
</dbReference>
<dbReference type="CDD" id="cd04301">
    <property type="entry name" value="NAT_SF"/>
    <property type="match status" value="1"/>
</dbReference>